<organism evidence="2 3">
    <name type="scientific">Aldrovandia affinis</name>
    <dbReference type="NCBI Taxonomy" id="143900"/>
    <lineage>
        <taxon>Eukaryota</taxon>
        <taxon>Metazoa</taxon>
        <taxon>Chordata</taxon>
        <taxon>Craniata</taxon>
        <taxon>Vertebrata</taxon>
        <taxon>Euteleostomi</taxon>
        <taxon>Actinopterygii</taxon>
        <taxon>Neopterygii</taxon>
        <taxon>Teleostei</taxon>
        <taxon>Notacanthiformes</taxon>
        <taxon>Halosauridae</taxon>
        <taxon>Aldrovandia</taxon>
    </lineage>
</organism>
<proteinExistence type="predicted"/>
<evidence type="ECO:0000313" key="3">
    <source>
        <dbReference type="Proteomes" id="UP001221898"/>
    </source>
</evidence>
<feature type="region of interest" description="Disordered" evidence="1">
    <location>
        <begin position="1"/>
        <end position="20"/>
    </location>
</feature>
<feature type="region of interest" description="Disordered" evidence="1">
    <location>
        <begin position="86"/>
        <end position="109"/>
    </location>
</feature>
<dbReference type="Proteomes" id="UP001221898">
    <property type="component" value="Unassembled WGS sequence"/>
</dbReference>
<comment type="caution">
    <text evidence="2">The sequence shown here is derived from an EMBL/GenBank/DDBJ whole genome shotgun (WGS) entry which is preliminary data.</text>
</comment>
<protein>
    <submittedName>
        <fullName evidence="2">Uncharacterized protein</fullName>
    </submittedName>
</protein>
<name>A0AAD7WYA3_9TELE</name>
<dbReference type="EMBL" id="JAINUG010000015">
    <property type="protein sequence ID" value="KAJ8413607.1"/>
    <property type="molecule type" value="Genomic_DNA"/>
</dbReference>
<dbReference type="AlphaFoldDB" id="A0AAD7WYA3"/>
<evidence type="ECO:0000256" key="1">
    <source>
        <dbReference type="SAM" id="MobiDB-lite"/>
    </source>
</evidence>
<reference evidence="2" key="1">
    <citation type="journal article" date="2023" name="Science">
        <title>Genome structures resolve the early diversification of teleost fishes.</title>
        <authorList>
            <person name="Parey E."/>
            <person name="Louis A."/>
            <person name="Montfort J."/>
            <person name="Bouchez O."/>
            <person name="Roques C."/>
            <person name="Iampietro C."/>
            <person name="Lluch J."/>
            <person name="Castinel A."/>
            <person name="Donnadieu C."/>
            <person name="Desvignes T."/>
            <person name="Floi Bucao C."/>
            <person name="Jouanno E."/>
            <person name="Wen M."/>
            <person name="Mejri S."/>
            <person name="Dirks R."/>
            <person name="Jansen H."/>
            <person name="Henkel C."/>
            <person name="Chen W.J."/>
            <person name="Zahm M."/>
            <person name="Cabau C."/>
            <person name="Klopp C."/>
            <person name="Thompson A.W."/>
            <person name="Robinson-Rechavi M."/>
            <person name="Braasch I."/>
            <person name="Lecointre G."/>
            <person name="Bobe J."/>
            <person name="Postlethwait J.H."/>
            <person name="Berthelot C."/>
            <person name="Roest Crollius H."/>
            <person name="Guiguen Y."/>
        </authorList>
    </citation>
    <scope>NUCLEOTIDE SEQUENCE</scope>
    <source>
        <strain evidence="2">NC1722</strain>
    </source>
</reference>
<keyword evidence="3" id="KW-1185">Reference proteome</keyword>
<accession>A0AAD7WYA3</accession>
<gene>
    <name evidence="2" type="ORF">AAFF_G00081140</name>
</gene>
<evidence type="ECO:0000313" key="2">
    <source>
        <dbReference type="EMBL" id="KAJ8413607.1"/>
    </source>
</evidence>
<sequence length="109" mass="12036">MAKDGEQETEAPTGPLQGICNHGNMLRRAAVYTELSRGFKVLWRGQQWCLSADILQLEGEALEGRRPAPHYGDKLWHQKLSLTPPPPVPALATLPEHHPIQTPSLPSKA</sequence>